<reference evidence="1 2" key="1">
    <citation type="submission" date="2024-04" db="EMBL/GenBank/DDBJ databases">
        <authorList>
            <person name="Rising A."/>
            <person name="Reimegard J."/>
            <person name="Sonavane S."/>
            <person name="Akerstrom W."/>
            <person name="Nylinder S."/>
            <person name="Hedman E."/>
            <person name="Kallberg Y."/>
        </authorList>
    </citation>
    <scope>NUCLEOTIDE SEQUENCE [LARGE SCALE GENOMIC DNA]</scope>
</reference>
<evidence type="ECO:0000313" key="2">
    <source>
        <dbReference type="Proteomes" id="UP001497382"/>
    </source>
</evidence>
<feature type="non-terminal residue" evidence="1">
    <location>
        <position position="76"/>
    </location>
</feature>
<keyword evidence="2" id="KW-1185">Reference proteome</keyword>
<evidence type="ECO:0000313" key="1">
    <source>
        <dbReference type="EMBL" id="CAL1296653.1"/>
    </source>
</evidence>
<name>A0AAV2BKN4_9ARAC</name>
<gene>
    <name evidence="1" type="ORF">LARSCL_LOCUS19899</name>
</gene>
<protein>
    <submittedName>
        <fullName evidence="1">Uncharacterized protein</fullName>
    </submittedName>
</protein>
<dbReference type="AlphaFoldDB" id="A0AAV2BKN4"/>
<sequence length="76" mass="8502">MMKCISYTCTKKKQCQSEAEEKLKPNLENNANQKNSMLFFIVDTNCSPSPNSSSKSAVLVRNDNNNKQMLGNEGII</sequence>
<dbReference type="EMBL" id="CAXIEN010000402">
    <property type="protein sequence ID" value="CAL1296653.1"/>
    <property type="molecule type" value="Genomic_DNA"/>
</dbReference>
<organism evidence="1 2">
    <name type="scientific">Larinioides sclopetarius</name>
    <dbReference type="NCBI Taxonomy" id="280406"/>
    <lineage>
        <taxon>Eukaryota</taxon>
        <taxon>Metazoa</taxon>
        <taxon>Ecdysozoa</taxon>
        <taxon>Arthropoda</taxon>
        <taxon>Chelicerata</taxon>
        <taxon>Arachnida</taxon>
        <taxon>Araneae</taxon>
        <taxon>Araneomorphae</taxon>
        <taxon>Entelegynae</taxon>
        <taxon>Araneoidea</taxon>
        <taxon>Araneidae</taxon>
        <taxon>Larinioides</taxon>
    </lineage>
</organism>
<accession>A0AAV2BKN4</accession>
<proteinExistence type="predicted"/>
<comment type="caution">
    <text evidence="1">The sequence shown here is derived from an EMBL/GenBank/DDBJ whole genome shotgun (WGS) entry which is preliminary data.</text>
</comment>
<dbReference type="Proteomes" id="UP001497382">
    <property type="component" value="Unassembled WGS sequence"/>
</dbReference>